<comment type="similarity">
    <text evidence="2">Belongs to the cutinase family.</text>
</comment>
<feature type="signal peptide" evidence="13">
    <location>
        <begin position="1"/>
        <end position="20"/>
    </location>
</feature>
<evidence type="ECO:0000256" key="12">
    <source>
        <dbReference type="PIRSR" id="PIRSR611150-2"/>
    </source>
</evidence>
<evidence type="ECO:0000256" key="5">
    <source>
        <dbReference type="ARBA" id="ARBA00022525"/>
    </source>
</evidence>
<protein>
    <recommendedName>
        <fullName evidence="3">cutinase</fullName>
        <ecNumber evidence="3">3.1.1.74</ecNumber>
    </recommendedName>
</protein>
<dbReference type="InterPro" id="IPR011150">
    <property type="entry name" value="Cutinase_monf"/>
</dbReference>
<dbReference type="EC" id="3.1.1.74" evidence="3"/>
<organism evidence="15 16">
    <name type="scientific">Colletotrichum spinosum</name>
    <dbReference type="NCBI Taxonomy" id="1347390"/>
    <lineage>
        <taxon>Eukaryota</taxon>
        <taxon>Fungi</taxon>
        <taxon>Dikarya</taxon>
        <taxon>Ascomycota</taxon>
        <taxon>Pezizomycotina</taxon>
        <taxon>Sordariomycetes</taxon>
        <taxon>Hypocreomycetidae</taxon>
        <taxon>Glomerellales</taxon>
        <taxon>Glomerellaceae</taxon>
        <taxon>Colletotrichum</taxon>
        <taxon>Colletotrichum orbiculare species complex</taxon>
    </lineage>
</organism>
<dbReference type="GO" id="GO:0050525">
    <property type="term" value="F:cutinase activity"/>
    <property type="evidence" value="ECO:0007669"/>
    <property type="project" value="UniProtKB-EC"/>
</dbReference>
<dbReference type="PANTHER" id="PTHR48250:SF3">
    <property type="entry name" value="CUTINASE 1-RELATED"/>
    <property type="match status" value="1"/>
</dbReference>
<gene>
    <name evidence="15" type="ORF">C8035_v010290</name>
</gene>
<dbReference type="Gene3D" id="3.40.50.1820">
    <property type="entry name" value="alpha/beta hydrolase"/>
    <property type="match status" value="1"/>
</dbReference>
<dbReference type="SMART" id="SM01110">
    <property type="entry name" value="Cutinase"/>
    <property type="match status" value="1"/>
</dbReference>
<feature type="chain" id="PRO_5020497143" description="cutinase" evidence="13">
    <location>
        <begin position="21"/>
        <end position="416"/>
    </location>
</feature>
<evidence type="ECO:0000256" key="3">
    <source>
        <dbReference type="ARBA" id="ARBA00013095"/>
    </source>
</evidence>
<dbReference type="SUPFAM" id="SSF53474">
    <property type="entry name" value="alpha/beta-Hydrolases"/>
    <property type="match status" value="1"/>
</dbReference>
<dbReference type="SMART" id="SM00915">
    <property type="entry name" value="Jacalin"/>
    <property type="match status" value="1"/>
</dbReference>
<evidence type="ECO:0000313" key="16">
    <source>
        <dbReference type="Proteomes" id="UP000295083"/>
    </source>
</evidence>
<comment type="subcellular location">
    <subcellularLocation>
        <location evidence="1">Secreted</location>
    </subcellularLocation>
</comment>
<dbReference type="Proteomes" id="UP000295083">
    <property type="component" value="Unassembled WGS sequence"/>
</dbReference>
<keyword evidence="6 13" id="KW-0732">Signal</keyword>
<feature type="disulfide bond" evidence="12">
    <location>
        <begin position="61"/>
        <end position="140"/>
    </location>
</feature>
<keyword evidence="9 12" id="KW-1015">Disulfide bond</keyword>
<comment type="caution">
    <text evidence="15">The sequence shown here is derived from an EMBL/GenBank/DDBJ whole genome shotgun (WGS) entry which is preliminary data.</text>
</comment>
<evidence type="ECO:0000313" key="15">
    <source>
        <dbReference type="EMBL" id="TDZ34814.1"/>
    </source>
</evidence>
<keyword evidence="4" id="KW-0719">Serine esterase</keyword>
<dbReference type="Pfam" id="PF01083">
    <property type="entry name" value="Cutinase"/>
    <property type="match status" value="1"/>
</dbReference>
<evidence type="ECO:0000256" key="2">
    <source>
        <dbReference type="ARBA" id="ARBA00007534"/>
    </source>
</evidence>
<keyword evidence="8" id="KW-0843">Virulence</keyword>
<evidence type="ECO:0000256" key="6">
    <source>
        <dbReference type="ARBA" id="ARBA00022729"/>
    </source>
</evidence>
<accession>A0A4R8QFG0</accession>
<dbReference type="SUPFAM" id="SSF51101">
    <property type="entry name" value="Mannose-binding lectins"/>
    <property type="match status" value="1"/>
</dbReference>
<evidence type="ECO:0000256" key="8">
    <source>
        <dbReference type="ARBA" id="ARBA00023026"/>
    </source>
</evidence>
<dbReference type="GO" id="GO:0005576">
    <property type="term" value="C:extracellular region"/>
    <property type="evidence" value="ECO:0007669"/>
    <property type="project" value="UniProtKB-SubCell"/>
</dbReference>
<dbReference type="AlphaFoldDB" id="A0A4R8QFG0"/>
<keyword evidence="7" id="KW-0378">Hydrolase</keyword>
<dbReference type="InterPro" id="IPR000675">
    <property type="entry name" value="Cutinase/axe"/>
</dbReference>
<evidence type="ECO:0000256" key="10">
    <source>
        <dbReference type="ARBA" id="ARBA00034045"/>
    </source>
</evidence>
<name>A0A4R8QFG0_9PEZI</name>
<feature type="active site" description="Nucleophile" evidence="11">
    <location>
        <position position="151"/>
    </location>
</feature>
<dbReference type="Pfam" id="PF01419">
    <property type="entry name" value="Jacalin"/>
    <property type="match status" value="1"/>
</dbReference>
<evidence type="ECO:0000256" key="1">
    <source>
        <dbReference type="ARBA" id="ARBA00004613"/>
    </source>
</evidence>
<dbReference type="PANTHER" id="PTHR48250">
    <property type="entry name" value="CUTINASE 2-RELATED"/>
    <property type="match status" value="1"/>
</dbReference>
<keyword evidence="5" id="KW-0964">Secreted</keyword>
<feature type="domain" description="Jacalin-type lectin" evidence="14">
    <location>
        <begin position="280"/>
        <end position="413"/>
    </location>
</feature>
<evidence type="ECO:0000256" key="9">
    <source>
        <dbReference type="ARBA" id="ARBA00023157"/>
    </source>
</evidence>
<dbReference type="InterPro" id="IPR001229">
    <property type="entry name" value="Jacalin-like_lectin_dom"/>
</dbReference>
<dbReference type="Gene3D" id="2.100.10.30">
    <property type="entry name" value="Jacalin-like lectin domain"/>
    <property type="match status" value="1"/>
</dbReference>
<feature type="disulfide bond" evidence="12">
    <location>
        <begin position="204"/>
        <end position="211"/>
    </location>
</feature>
<dbReference type="PRINTS" id="PR00129">
    <property type="entry name" value="CUTINASE"/>
</dbReference>
<feature type="active site" evidence="11">
    <location>
        <position position="208"/>
    </location>
</feature>
<reference evidence="15 16" key="1">
    <citation type="submission" date="2018-11" db="EMBL/GenBank/DDBJ databases">
        <title>Genome sequence and assembly of Colletotrichum spinosum.</title>
        <authorList>
            <person name="Gan P."/>
            <person name="Shirasu K."/>
        </authorList>
    </citation>
    <scope>NUCLEOTIDE SEQUENCE [LARGE SCALE GENOMIC DNA]</scope>
    <source>
        <strain evidence="15 16">CBS 515.97</strain>
    </source>
</reference>
<dbReference type="EMBL" id="QAPG01000049">
    <property type="protein sequence ID" value="TDZ34814.1"/>
    <property type="molecule type" value="Genomic_DNA"/>
</dbReference>
<evidence type="ECO:0000259" key="14">
    <source>
        <dbReference type="SMART" id="SM00915"/>
    </source>
</evidence>
<keyword evidence="16" id="KW-1185">Reference proteome</keyword>
<dbReference type="GO" id="GO:0016052">
    <property type="term" value="P:carbohydrate catabolic process"/>
    <property type="evidence" value="ECO:0007669"/>
    <property type="project" value="TreeGrafter"/>
</dbReference>
<dbReference type="InterPro" id="IPR029058">
    <property type="entry name" value="AB_hydrolase_fold"/>
</dbReference>
<evidence type="ECO:0000256" key="11">
    <source>
        <dbReference type="PIRSR" id="PIRSR611150-1"/>
    </source>
</evidence>
<dbReference type="InterPro" id="IPR036404">
    <property type="entry name" value="Jacalin-like_lectin_dom_sf"/>
</dbReference>
<proteinExistence type="inferred from homology"/>
<evidence type="ECO:0000256" key="4">
    <source>
        <dbReference type="ARBA" id="ARBA00022487"/>
    </source>
</evidence>
<comment type="catalytic activity">
    <reaction evidence="10">
        <text>cutin + H2O = cutin monomers.</text>
        <dbReference type="EC" id="3.1.1.74"/>
    </reaction>
</comment>
<evidence type="ECO:0000256" key="7">
    <source>
        <dbReference type="ARBA" id="ARBA00022801"/>
    </source>
</evidence>
<sequence length="416" mass="45601">MKIISGVFFLLHCLSAASRATVAQPRGIHAPRDRDTHLLDARQEAATGNAAVENEVKDGHCKDFMFLFLRGSTQQANMGLQPGPQVAAYLRQVLTPERIAVQGVEYPATLQDNLCVNNQLCRPSEVTSASKQVRQYMDKCPKSTVVMAGYSQGAAMLSRLLSARLVEPEYRRRVVAAVTFGNTMQRYNHNNIPEIPAESVKMFCNDFDPVCKIGVPFGAIMPDHRDYRPSAKPAAEFMLQRLATVDKTIKTSAADMSFTNYESLGFKFHDLHLGAAKGTSKPFNDAEALAGLDYIGVVSLSGKGAARVDNIGVLYEDMAAYVEHGGKGGQFKRIDLKEGEYWTKTEMCNGKKKKASRIGYFRAETNKGSSPLELGTKTDDNCITYESGEGRAFVGMHGESGDEIDSLGLISYPIIE</sequence>
<evidence type="ECO:0000256" key="13">
    <source>
        <dbReference type="SAM" id="SignalP"/>
    </source>
</evidence>
<feature type="active site" description="Proton donor/acceptor" evidence="11">
    <location>
        <position position="224"/>
    </location>
</feature>